<evidence type="ECO:0000313" key="2">
    <source>
        <dbReference type="EMBL" id="MFC4537050.1"/>
    </source>
</evidence>
<comment type="caution">
    <text evidence="2">The sequence shown here is derived from an EMBL/GenBank/DDBJ whole genome shotgun (WGS) entry which is preliminary data.</text>
</comment>
<gene>
    <name evidence="2" type="ORF">ACFO60_40285</name>
</gene>
<evidence type="ECO:0000313" key="3">
    <source>
        <dbReference type="Proteomes" id="UP001596004"/>
    </source>
</evidence>
<evidence type="ECO:0000256" key="1">
    <source>
        <dbReference type="SAM" id="MobiDB-lite"/>
    </source>
</evidence>
<sequence length="208" mass="23597">MSPRDDDRARREQDPAWWEQDPAEWEHHAAEDHLVLGEQDAIPHEDDLRLAEEIAVPYEERLTRTEADAAPFEDGLRPAQEDQATPEEGPRPREEHAVLYDDPLPQNEDTLRRGNRTAWRWDAYRDDHLSVWEEHVALWEEEIAETRREAAAREGRVPSAAARPVPRQAGACLRSMGCAGCPGAEAAAGGHLSSSPPTCWCSRRRDEQ</sequence>
<feature type="region of interest" description="Disordered" evidence="1">
    <location>
        <begin position="58"/>
        <end position="111"/>
    </location>
</feature>
<reference evidence="3" key="1">
    <citation type="journal article" date="2019" name="Int. J. Syst. Evol. Microbiol.">
        <title>The Global Catalogue of Microorganisms (GCM) 10K type strain sequencing project: providing services to taxonomists for standard genome sequencing and annotation.</title>
        <authorList>
            <consortium name="The Broad Institute Genomics Platform"/>
            <consortium name="The Broad Institute Genome Sequencing Center for Infectious Disease"/>
            <person name="Wu L."/>
            <person name="Ma J."/>
        </authorList>
    </citation>
    <scope>NUCLEOTIDE SEQUENCE [LARGE SCALE GENOMIC DNA]</scope>
    <source>
        <strain evidence="3">CGMCC 4.7132</strain>
    </source>
</reference>
<name>A0ABV9CUS6_9ACTN</name>
<accession>A0ABV9CUS6</accession>
<dbReference type="RefSeq" id="WP_380852654.1">
    <property type="nucleotide sequence ID" value="NZ_JBHSFP010000073.1"/>
</dbReference>
<protein>
    <submittedName>
        <fullName evidence="2">Uncharacterized protein</fullName>
    </submittedName>
</protein>
<feature type="compositionally biased region" description="Basic and acidic residues" evidence="1">
    <location>
        <begin position="88"/>
        <end position="99"/>
    </location>
</feature>
<organism evidence="2 3">
    <name type="scientific">Sphaerisporangium dianthi</name>
    <dbReference type="NCBI Taxonomy" id="1436120"/>
    <lineage>
        <taxon>Bacteria</taxon>
        <taxon>Bacillati</taxon>
        <taxon>Actinomycetota</taxon>
        <taxon>Actinomycetes</taxon>
        <taxon>Streptosporangiales</taxon>
        <taxon>Streptosporangiaceae</taxon>
        <taxon>Sphaerisporangium</taxon>
    </lineage>
</organism>
<dbReference type="Proteomes" id="UP001596004">
    <property type="component" value="Unassembled WGS sequence"/>
</dbReference>
<feature type="compositionally biased region" description="Basic and acidic residues" evidence="1">
    <location>
        <begin position="1"/>
        <end position="14"/>
    </location>
</feature>
<proteinExistence type="predicted"/>
<feature type="compositionally biased region" description="Basic and acidic residues" evidence="1">
    <location>
        <begin position="58"/>
        <end position="67"/>
    </location>
</feature>
<feature type="region of interest" description="Disordered" evidence="1">
    <location>
        <begin position="1"/>
        <end position="30"/>
    </location>
</feature>
<keyword evidence="3" id="KW-1185">Reference proteome</keyword>
<dbReference type="EMBL" id="JBHSFP010000073">
    <property type="protein sequence ID" value="MFC4537050.1"/>
    <property type="molecule type" value="Genomic_DNA"/>
</dbReference>